<gene>
    <name evidence="1" type="ORF">Tci_869945</name>
</gene>
<dbReference type="AlphaFoldDB" id="A0A699SMX7"/>
<evidence type="ECO:0008006" key="2">
    <source>
        <dbReference type="Google" id="ProtNLM"/>
    </source>
</evidence>
<organism evidence="1">
    <name type="scientific">Tanacetum cinerariifolium</name>
    <name type="common">Dalmatian daisy</name>
    <name type="synonym">Chrysanthemum cinerariifolium</name>
    <dbReference type="NCBI Taxonomy" id="118510"/>
    <lineage>
        <taxon>Eukaryota</taxon>
        <taxon>Viridiplantae</taxon>
        <taxon>Streptophyta</taxon>
        <taxon>Embryophyta</taxon>
        <taxon>Tracheophyta</taxon>
        <taxon>Spermatophyta</taxon>
        <taxon>Magnoliopsida</taxon>
        <taxon>eudicotyledons</taxon>
        <taxon>Gunneridae</taxon>
        <taxon>Pentapetalae</taxon>
        <taxon>asterids</taxon>
        <taxon>campanulids</taxon>
        <taxon>Asterales</taxon>
        <taxon>Asteraceae</taxon>
        <taxon>Asteroideae</taxon>
        <taxon>Anthemideae</taxon>
        <taxon>Anthemidinae</taxon>
        <taxon>Tanacetum</taxon>
    </lineage>
</organism>
<comment type="caution">
    <text evidence="1">The sequence shown here is derived from an EMBL/GenBank/DDBJ whole genome shotgun (WGS) entry which is preliminary data.</text>
</comment>
<evidence type="ECO:0000313" key="1">
    <source>
        <dbReference type="EMBL" id="GFC97975.1"/>
    </source>
</evidence>
<protein>
    <recommendedName>
        <fullName evidence="2">Reverse transcriptase domain-containing protein</fullName>
    </recommendedName>
</protein>
<sequence length="72" mass="8441">MSITGVLGRGWRIPTDWPRVNPRNNEKDSLIKQRMQAAQDRQKNYADRKQKLMEFKIGDRVMLKVSPWTGVV</sequence>
<dbReference type="EMBL" id="BKCJ011169286">
    <property type="protein sequence ID" value="GFC97975.1"/>
    <property type="molecule type" value="Genomic_DNA"/>
</dbReference>
<reference evidence="1" key="1">
    <citation type="journal article" date="2019" name="Sci. Rep.">
        <title>Draft genome of Tanacetum cinerariifolium, the natural source of mosquito coil.</title>
        <authorList>
            <person name="Yamashiro T."/>
            <person name="Shiraishi A."/>
            <person name="Satake H."/>
            <person name="Nakayama K."/>
        </authorList>
    </citation>
    <scope>NUCLEOTIDE SEQUENCE</scope>
</reference>
<name>A0A699SMX7_TANCI</name>
<proteinExistence type="predicted"/>
<accession>A0A699SMX7</accession>